<evidence type="ECO:0000313" key="2">
    <source>
        <dbReference type="EMBL" id="ATQ70161.1"/>
    </source>
</evidence>
<dbReference type="PROSITE" id="PS51819">
    <property type="entry name" value="VOC"/>
    <property type="match status" value="1"/>
</dbReference>
<dbReference type="AlphaFoldDB" id="A0A2D2D550"/>
<dbReference type="PANTHER" id="PTHR21366:SF22">
    <property type="entry name" value="VOC DOMAIN-CONTAINING PROTEIN"/>
    <property type="match status" value="1"/>
</dbReference>
<dbReference type="KEGG" id="mtw:CQW49_01385"/>
<dbReference type="Proteomes" id="UP000230709">
    <property type="component" value="Chromosome"/>
</dbReference>
<sequence>MPAPSPRIDGCLETAIYVDDLARAAGFYEKTLGLSPMYSDERLVAFDCGPRSVLLLFLRGATLETVRLPGGEIPPHDGCGKLHFALAAPDEDIEPWERRLQAEGVAIEARMQWPRGGRSLYFRDPDGNLVEIASPGLWANY</sequence>
<dbReference type="EMBL" id="CP023737">
    <property type="protein sequence ID" value="ATQ70161.1"/>
    <property type="molecule type" value="Genomic_DNA"/>
</dbReference>
<organism evidence="2 3">
    <name type="scientific">Methylosinus trichosporium (strain ATCC 35070 / NCIMB 11131 / UNIQEM 75 / OB3b)</name>
    <dbReference type="NCBI Taxonomy" id="595536"/>
    <lineage>
        <taxon>Bacteria</taxon>
        <taxon>Pseudomonadati</taxon>
        <taxon>Pseudomonadota</taxon>
        <taxon>Alphaproteobacteria</taxon>
        <taxon>Hyphomicrobiales</taxon>
        <taxon>Methylocystaceae</taxon>
        <taxon>Methylosinus</taxon>
    </lineage>
</organism>
<name>A0A2D2D550_METT3</name>
<dbReference type="SUPFAM" id="SSF54593">
    <property type="entry name" value="Glyoxalase/Bleomycin resistance protein/Dihydroxybiphenyl dioxygenase"/>
    <property type="match status" value="1"/>
</dbReference>
<dbReference type="InterPro" id="IPR029068">
    <property type="entry name" value="Glyas_Bleomycin-R_OHBP_Dase"/>
</dbReference>
<evidence type="ECO:0000313" key="3">
    <source>
        <dbReference type="Proteomes" id="UP000230709"/>
    </source>
</evidence>
<dbReference type="Pfam" id="PF00903">
    <property type="entry name" value="Glyoxalase"/>
    <property type="match status" value="1"/>
</dbReference>
<keyword evidence="3" id="KW-1185">Reference proteome</keyword>
<gene>
    <name evidence="2" type="ORF">CQW49_01385</name>
</gene>
<proteinExistence type="predicted"/>
<protein>
    <submittedName>
        <fullName evidence="2">Glyoxalase</fullName>
    </submittedName>
</protein>
<dbReference type="InterPro" id="IPR037523">
    <property type="entry name" value="VOC_core"/>
</dbReference>
<dbReference type="RefSeq" id="WP_003610803.1">
    <property type="nucleotide sequence ID" value="NZ_ADVE02000001.1"/>
</dbReference>
<dbReference type="STRING" id="595536.GCA_000178815_00667"/>
<feature type="domain" description="VOC" evidence="1">
    <location>
        <begin position="7"/>
        <end position="135"/>
    </location>
</feature>
<dbReference type="Gene3D" id="3.10.180.10">
    <property type="entry name" value="2,3-Dihydroxybiphenyl 1,2-Dioxygenase, domain 1"/>
    <property type="match status" value="1"/>
</dbReference>
<evidence type="ECO:0000259" key="1">
    <source>
        <dbReference type="PROSITE" id="PS51819"/>
    </source>
</evidence>
<reference evidence="3" key="1">
    <citation type="submission" date="2017-10" db="EMBL/GenBank/DDBJ databases">
        <title>Completed PacBio SMRT sequence of Methylosinus trichosporium OB3b reveals presence of a third large plasmid.</title>
        <authorList>
            <person name="Charles T.C."/>
            <person name="Lynch M.D.J."/>
            <person name="Heil J.R."/>
            <person name="Cheng J."/>
        </authorList>
    </citation>
    <scope>NUCLEOTIDE SEQUENCE [LARGE SCALE GENOMIC DNA]</scope>
    <source>
        <strain evidence="3">OB3b</strain>
    </source>
</reference>
<dbReference type="InterPro" id="IPR004360">
    <property type="entry name" value="Glyas_Fos-R_dOase_dom"/>
</dbReference>
<dbReference type="InterPro" id="IPR050383">
    <property type="entry name" value="GlyoxalaseI/FosfomycinResist"/>
</dbReference>
<accession>A0A2D2D550</accession>
<dbReference type="PANTHER" id="PTHR21366">
    <property type="entry name" value="GLYOXALASE FAMILY PROTEIN"/>
    <property type="match status" value="1"/>
</dbReference>